<reference evidence="3 4" key="1">
    <citation type="journal article" date="2023" name="G3 (Bethesda)">
        <title>A haplotype-resolved chromosome-scale genome for Quercus rubra L. provides insights into the genetics of adaptive traits for red oak species.</title>
        <authorList>
            <person name="Kapoor B."/>
            <person name="Jenkins J."/>
            <person name="Schmutz J."/>
            <person name="Zhebentyayeva T."/>
            <person name="Kuelheim C."/>
            <person name="Coggeshall M."/>
            <person name="Heim C."/>
            <person name="Lasky J.R."/>
            <person name="Leites L."/>
            <person name="Islam-Faridi N."/>
            <person name="Romero-Severson J."/>
            <person name="DeLeo V.L."/>
            <person name="Lucas S.M."/>
            <person name="Lazic D."/>
            <person name="Gailing O."/>
            <person name="Carlson J."/>
            <person name="Staton M."/>
        </authorList>
    </citation>
    <scope>NUCLEOTIDE SEQUENCE [LARGE SCALE GENOMIC DNA]</scope>
    <source>
        <strain evidence="3">Pseudo-F2</strain>
    </source>
</reference>
<dbReference type="PANTHER" id="PTHR11206">
    <property type="entry name" value="MULTIDRUG RESISTANCE PROTEIN"/>
    <property type="match status" value="1"/>
</dbReference>
<feature type="transmembrane region" description="Helical" evidence="2">
    <location>
        <begin position="102"/>
        <end position="120"/>
    </location>
</feature>
<proteinExistence type="inferred from homology"/>
<keyword evidence="2" id="KW-0812">Transmembrane</keyword>
<dbReference type="InterPro" id="IPR002528">
    <property type="entry name" value="MATE_fam"/>
</dbReference>
<evidence type="ECO:0000256" key="2">
    <source>
        <dbReference type="SAM" id="Phobius"/>
    </source>
</evidence>
<keyword evidence="2" id="KW-0472">Membrane</keyword>
<sequence length="165" mass="18048">MLYRTRVSNELGAGNAQAAKITVKAIIVLVVAKMVIVAMILFFCHRVLGYAFSCKKEIVDRIADMGPLLCLLIIVDGLQAVLSRVTRGSGWQDIGAYVNLGAYYLVGVPVGVVLAFVVHLKGKGLWVRMLTGSTVQAYLLALKTSFTNWEKQASKARERIFDGDI</sequence>
<comment type="similarity">
    <text evidence="1">Belongs to the multi antimicrobial extrusion (MATE) (TC 2.A.66.1) family.</text>
</comment>
<evidence type="ECO:0000256" key="1">
    <source>
        <dbReference type="ARBA" id="ARBA00010199"/>
    </source>
</evidence>
<name>A0AAN7INH9_QUERU</name>
<evidence type="ECO:0000313" key="3">
    <source>
        <dbReference type="EMBL" id="KAK4580797.1"/>
    </source>
</evidence>
<evidence type="ECO:0008006" key="5">
    <source>
        <dbReference type="Google" id="ProtNLM"/>
    </source>
</evidence>
<dbReference type="GO" id="GO:0015297">
    <property type="term" value="F:antiporter activity"/>
    <property type="evidence" value="ECO:0007669"/>
    <property type="project" value="InterPro"/>
</dbReference>
<feature type="transmembrane region" description="Helical" evidence="2">
    <location>
        <begin position="65"/>
        <end position="82"/>
    </location>
</feature>
<dbReference type="AlphaFoldDB" id="A0AAN7INH9"/>
<comment type="caution">
    <text evidence="3">The sequence shown here is derived from an EMBL/GenBank/DDBJ whole genome shotgun (WGS) entry which is preliminary data.</text>
</comment>
<dbReference type="EMBL" id="JAXUIC010000007">
    <property type="protein sequence ID" value="KAK4580797.1"/>
    <property type="molecule type" value="Genomic_DNA"/>
</dbReference>
<organism evidence="3 4">
    <name type="scientific">Quercus rubra</name>
    <name type="common">Northern red oak</name>
    <name type="synonym">Quercus borealis</name>
    <dbReference type="NCBI Taxonomy" id="3512"/>
    <lineage>
        <taxon>Eukaryota</taxon>
        <taxon>Viridiplantae</taxon>
        <taxon>Streptophyta</taxon>
        <taxon>Embryophyta</taxon>
        <taxon>Tracheophyta</taxon>
        <taxon>Spermatophyta</taxon>
        <taxon>Magnoliopsida</taxon>
        <taxon>eudicotyledons</taxon>
        <taxon>Gunneridae</taxon>
        <taxon>Pentapetalae</taxon>
        <taxon>rosids</taxon>
        <taxon>fabids</taxon>
        <taxon>Fagales</taxon>
        <taxon>Fagaceae</taxon>
        <taxon>Quercus</taxon>
    </lineage>
</organism>
<keyword evidence="4" id="KW-1185">Reference proteome</keyword>
<feature type="transmembrane region" description="Helical" evidence="2">
    <location>
        <begin position="25"/>
        <end position="44"/>
    </location>
</feature>
<dbReference type="Proteomes" id="UP001324115">
    <property type="component" value="Unassembled WGS sequence"/>
</dbReference>
<evidence type="ECO:0000313" key="4">
    <source>
        <dbReference type="Proteomes" id="UP001324115"/>
    </source>
</evidence>
<keyword evidence="2" id="KW-1133">Transmembrane helix</keyword>
<dbReference type="Pfam" id="PF01554">
    <property type="entry name" value="MatE"/>
    <property type="match status" value="1"/>
</dbReference>
<accession>A0AAN7INH9</accession>
<gene>
    <name evidence="3" type="ORF">RGQ29_024443</name>
</gene>
<dbReference type="GO" id="GO:0042910">
    <property type="term" value="F:xenobiotic transmembrane transporter activity"/>
    <property type="evidence" value="ECO:0007669"/>
    <property type="project" value="InterPro"/>
</dbReference>
<dbReference type="GO" id="GO:0016020">
    <property type="term" value="C:membrane"/>
    <property type="evidence" value="ECO:0007669"/>
    <property type="project" value="InterPro"/>
</dbReference>
<protein>
    <recommendedName>
        <fullName evidence="5">MATE efflux family protein</fullName>
    </recommendedName>
</protein>